<keyword evidence="4" id="KW-0175">Coiled coil</keyword>
<protein>
    <recommendedName>
        <fullName evidence="7">V-type proton ATPase subunit E</fullName>
    </recommendedName>
</protein>
<evidence type="ECO:0000313" key="5">
    <source>
        <dbReference type="EMBL" id="HIU33857.1"/>
    </source>
</evidence>
<dbReference type="Proteomes" id="UP000824072">
    <property type="component" value="Unassembled WGS sequence"/>
</dbReference>
<dbReference type="Pfam" id="PF01991">
    <property type="entry name" value="vATP-synt_E"/>
    <property type="match status" value="1"/>
</dbReference>
<evidence type="ECO:0000256" key="2">
    <source>
        <dbReference type="ARBA" id="ARBA00022448"/>
    </source>
</evidence>
<dbReference type="SUPFAM" id="SSF160527">
    <property type="entry name" value="V-type ATPase subunit E-like"/>
    <property type="match status" value="1"/>
</dbReference>
<dbReference type="InterPro" id="IPR002842">
    <property type="entry name" value="ATPase_V1_Esu"/>
</dbReference>
<reference evidence="5" key="1">
    <citation type="submission" date="2020-10" db="EMBL/GenBank/DDBJ databases">
        <authorList>
            <person name="Gilroy R."/>
        </authorList>
    </citation>
    <scope>NUCLEOTIDE SEQUENCE</scope>
    <source>
        <strain evidence="5">ChiHcec3-11533</strain>
    </source>
</reference>
<evidence type="ECO:0000313" key="6">
    <source>
        <dbReference type="Proteomes" id="UP000824072"/>
    </source>
</evidence>
<dbReference type="InterPro" id="IPR038495">
    <property type="entry name" value="ATPase_E_C"/>
</dbReference>
<name>A0A9D1IAU5_9FIRM</name>
<dbReference type="EMBL" id="DVMU01000105">
    <property type="protein sequence ID" value="HIU33857.1"/>
    <property type="molecule type" value="Genomic_DNA"/>
</dbReference>
<dbReference type="Gene3D" id="3.30.2320.30">
    <property type="entry name" value="ATP synthase, E subunit, C-terminal"/>
    <property type="match status" value="1"/>
</dbReference>
<dbReference type="GO" id="GO:0046961">
    <property type="term" value="F:proton-transporting ATPase activity, rotational mechanism"/>
    <property type="evidence" value="ECO:0007669"/>
    <property type="project" value="InterPro"/>
</dbReference>
<gene>
    <name evidence="5" type="ORF">IAB02_04780</name>
</gene>
<evidence type="ECO:0000256" key="3">
    <source>
        <dbReference type="ARBA" id="ARBA00023065"/>
    </source>
</evidence>
<evidence type="ECO:0008006" key="7">
    <source>
        <dbReference type="Google" id="ProtNLM"/>
    </source>
</evidence>
<evidence type="ECO:0000256" key="1">
    <source>
        <dbReference type="ARBA" id="ARBA00005901"/>
    </source>
</evidence>
<evidence type="ECO:0000256" key="4">
    <source>
        <dbReference type="SAM" id="Coils"/>
    </source>
</evidence>
<proteinExistence type="inferred from homology"/>
<dbReference type="AlphaFoldDB" id="A0A9D1IAU5"/>
<organism evidence="5 6">
    <name type="scientific">Candidatus Pullichristensenella excrementigallinarum</name>
    <dbReference type="NCBI Taxonomy" id="2840907"/>
    <lineage>
        <taxon>Bacteria</taxon>
        <taxon>Bacillati</taxon>
        <taxon>Bacillota</taxon>
        <taxon>Clostridia</taxon>
        <taxon>Candidatus Pullichristensenella</taxon>
    </lineage>
</organism>
<feature type="coiled-coil region" evidence="4">
    <location>
        <begin position="15"/>
        <end position="68"/>
    </location>
</feature>
<comment type="caution">
    <text evidence="5">The sequence shown here is derived from an EMBL/GenBank/DDBJ whole genome shotgun (WGS) entry which is preliminary data.</text>
</comment>
<sequence>MNADAIINRILADARESAANAMRDAEARVEKLRAENADALEVRRVHAMEEAERQAAEYSDRAMRMAELEQKKELLAMKREVIDLAFEDALRRLNAMPREKAQEFFGKLVAQAAQGGEEIVPDRNHREIFDQDFVAKVKKETGKEMRLSKESREMGGGLVLRREGMEINLTSRAIVSQARQALEAEAAEMLFGR</sequence>
<reference evidence="5" key="2">
    <citation type="journal article" date="2021" name="PeerJ">
        <title>Extensive microbial diversity within the chicken gut microbiome revealed by metagenomics and culture.</title>
        <authorList>
            <person name="Gilroy R."/>
            <person name="Ravi A."/>
            <person name="Getino M."/>
            <person name="Pursley I."/>
            <person name="Horton D.L."/>
            <person name="Alikhan N.F."/>
            <person name="Baker D."/>
            <person name="Gharbi K."/>
            <person name="Hall N."/>
            <person name="Watson M."/>
            <person name="Adriaenssens E.M."/>
            <person name="Foster-Nyarko E."/>
            <person name="Jarju S."/>
            <person name="Secka A."/>
            <person name="Antonio M."/>
            <person name="Oren A."/>
            <person name="Chaudhuri R.R."/>
            <person name="La Ragione R."/>
            <person name="Hildebrand F."/>
            <person name="Pallen M.J."/>
        </authorList>
    </citation>
    <scope>NUCLEOTIDE SEQUENCE</scope>
    <source>
        <strain evidence="5">ChiHcec3-11533</strain>
    </source>
</reference>
<dbReference type="GO" id="GO:0033178">
    <property type="term" value="C:proton-transporting two-sector ATPase complex, catalytic domain"/>
    <property type="evidence" value="ECO:0007669"/>
    <property type="project" value="InterPro"/>
</dbReference>
<comment type="similarity">
    <text evidence="1">Belongs to the V-ATPase E subunit family.</text>
</comment>
<keyword evidence="2" id="KW-0813">Transport</keyword>
<keyword evidence="3" id="KW-0406">Ion transport</keyword>
<accession>A0A9D1IAU5</accession>